<dbReference type="Pfam" id="PF04672">
    <property type="entry name" value="Methyltransf_19"/>
    <property type="match status" value="1"/>
</dbReference>
<dbReference type="GO" id="GO:0008168">
    <property type="term" value="F:methyltransferase activity"/>
    <property type="evidence" value="ECO:0007669"/>
    <property type="project" value="UniProtKB-KW"/>
</dbReference>
<keyword evidence="1" id="KW-0808">Transferase</keyword>
<gene>
    <name evidence="1" type="ORF">RB614_37465</name>
</gene>
<dbReference type="GO" id="GO:0032259">
    <property type="term" value="P:methylation"/>
    <property type="evidence" value="ECO:0007669"/>
    <property type="project" value="UniProtKB-KW"/>
</dbReference>
<organism evidence="1 2">
    <name type="scientific">Phytohabitans maris</name>
    <dbReference type="NCBI Taxonomy" id="3071409"/>
    <lineage>
        <taxon>Bacteria</taxon>
        <taxon>Bacillati</taxon>
        <taxon>Actinomycetota</taxon>
        <taxon>Actinomycetes</taxon>
        <taxon>Micromonosporales</taxon>
        <taxon>Micromonosporaceae</taxon>
    </lineage>
</organism>
<dbReference type="RefSeq" id="WP_308717450.1">
    <property type="nucleotide sequence ID" value="NZ_JAVHUY010000053.1"/>
</dbReference>
<keyword evidence="2" id="KW-1185">Reference proteome</keyword>
<dbReference type="EMBL" id="JAVHUY010000053">
    <property type="protein sequence ID" value="MDQ7910200.1"/>
    <property type="molecule type" value="Genomic_DNA"/>
</dbReference>
<dbReference type="InterPro" id="IPR006764">
    <property type="entry name" value="SAM_dep_MeTrfase_SAV2177_type"/>
</dbReference>
<dbReference type="InterPro" id="IPR029063">
    <property type="entry name" value="SAM-dependent_MTases_sf"/>
</dbReference>
<evidence type="ECO:0000313" key="1">
    <source>
        <dbReference type="EMBL" id="MDQ7910200.1"/>
    </source>
</evidence>
<proteinExistence type="predicted"/>
<dbReference type="SUPFAM" id="SSF53335">
    <property type="entry name" value="S-adenosyl-L-methionine-dependent methyltransferases"/>
    <property type="match status" value="1"/>
</dbReference>
<sequence>MSDANGWGPSEVDVERPNAARMYDYLLGGGHHFHADREAAHRVLAVAPEVRVTAHANRGFLRRAVTYAAEHGVRQFLDLGSGIPAAGNVHEVAQAVAPQARVVYVDNEPVAVAHARAVLAGVSNTGVVQADIREPATVLGHDHTRRLIDF</sequence>
<accession>A0ABU0ZT37</accession>
<dbReference type="EC" id="2.1.1.-" evidence="1"/>
<dbReference type="Gene3D" id="3.40.50.150">
    <property type="entry name" value="Vaccinia Virus protein VP39"/>
    <property type="match status" value="1"/>
</dbReference>
<reference evidence="1 2" key="1">
    <citation type="submission" date="2023-08" db="EMBL/GenBank/DDBJ databases">
        <title>Phytohabitans sansha sp. nov., isolated from marine sediment.</title>
        <authorList>
            <person name="Zhao Y."/>
            <person name="Yi K."/>
        </authorList>
    </citation>
    <scope>NUCLEOTIDE SEQUENCE [LARGE SCALE GENOMIC DNA]</scope>
    <source>
        <strain evidence="1 2">ZYX-F-186</strain>
    </source>
</reference>
<name>A0ABU0ZT37_9ACTN</name>
<keyword evidence="1" id="KW-0489">Methyltransferase</keyword>
<protein>
    <submittedName>
        <fullName evidence="1">SAM-dependent methyltransferase</fullName>
        <ecNumber evidence="1">2.1.1.-</ecNumber>
    </submittedName>
</protein>
<comment type="caution">
    <text evidence="1">The sequence shown here is derived from an EMBL/GenBank/DDBJ whole genome shotgun (WGS) entry which is preliminary data.</text>
</comment>
<dbReference type="Proteomes" id="UP001230908">
    <property type="component" value="Unassembled WGS sequence"/>
</dbReference>
<evidence type="ECO:0000313" key="2">
    <source>
        <dbReference type="Proteomes" id="UP001230908"/>
    </source>
</evidence>